<dbReference type="InterPro" id="IPR036249">
    <property type="entry name" value="Thioredoxin-like_sf"/>
</dbReference>
<organism evidence="3 4">
    <name type="scientific">Kineobactrum sediminis</name>
    <dbReference type="NCBI Taxonomy" id="1905677"/>
    <lineage>
        <taxon>Bacteria</taxon>
        <taxon>Pseudomonadati</taxon>
        <taxon>Pseudomonadota</taxon>
        <taxon>Gammaproteobacteria</taxon>
        <taxon>Cellvibrionales</taxon>
        <taxon>Halieaceae</taxon>
        <taxon>Kineobactrum</taxon>
    </lineage>
</organism>
<proteinExistence type="inferred from homology"/>
<dbReference type="EMBL" id="PKLZ01000003">
    <property type="protein sequence ID" value="PLW83002.1"/>
    <property type="molecule type" value="Genomic_DNA"/>
</dbReference>
<dbReference type="OrthoDB" id="9803749at2"/>
<evidence type="ECO:0000313" key="3">
    <source>
        <dbReference type="EMBL" id="PLW83002.1"/>
    </source>
</evidence>
<evidence type="ECO:0000313" key="4">
    <source>
        <dbReference type="Proteomes" id="UP000234845"/>
    </source>
</evidence>
<dbReference type="NCBIfam" id="NF008107">
    <property type="entry name" value="PRK10853.1"/>
    <property type="match status" value="1"/>
</dbReference>
<dbReference type="PROSITE" id="PS51353">
    <property type="entry name" value="ARSC"/>
    <property type="match status" value="1"/>
</dbReference>
<dbReference type="InterPro" id="IPR006660">
    <property type="entry name" value="Arsenate_reductase-like"/>
</dbReference>
<dbReference type="PANTHER" id="PTHR30041">
    <property type="entry name" value="ARSENATE REDUCTASE"/>
    <property type="match status" value="1"/>
</dbReference>
<dbReference type="SUPFAM" id="SSF52833">
    <property type="entry name" value="Thioredoxin-like"/>
    <property type="match status" value="1"/>
</dbReference>
<comment type="caution">
    <text evidence="3">The sequence shown here is derived from an EMBL/GenBank/DDBJ whole genome shotgun (WGS) entry which is preliminary data.</text>
</comment>
<keyword evidence="4" id="KW-1185">Reference proteome</keyword>
<dbReference type="NCBIfam" id="TIGR01617">
    <property type="entry name" value="arsC_related"/>
    <property type="match status" value="1"/>
</dbReference>
<dbReference type="InterPro" id="IPR006504">
    <property type="entry name" value="Tscrpt_reg_Spx/MgsR"/>
</dbReference>
<evidence type="ECO:0000256" key="1">
    <source>
        <dbReference type="ARBA" id="ARBA00007198"/>
    </source>
</evidence>
<dbReference type="Proteomes" id="UP000234845">
    <property type="component" value="Unassembled WGS sequence"/>
</dbReference>
<dbReference type="Pfam" id="PF03960">
    <property type="entry name" value="ArsC"/>
    <property type="match status" value="1"/>
</dbReference>
<comment type="similarity">
    <text evidence="1 2">Belongs to the ArsC family.</text>
</comment>
<dbReference type="AlphaFoldDB" id="A0A2N5Y3N6"/>
<protein>
    <submittedName>
        <fullName evidence="3">ArsC family reductase</fullName>
    </submittedName>
</protein>
<gene>
    <name evidence="3" type="ORF">CWI75_06115</name>
</gene>
<accession>A0A2N5Y3N6</accession>
<dbReference type="CDD" id="cd03035">
    <property type="entry name" value="ArsC_Yffb"/>
    <property type="match status" value="1"/>
</dbReference>
<dbReference type="RefSeq" id="WP_101520602.1">
    <property type="nucleotide sequence ID" value="NZ_PKLZ01000003.1"/>
</dbReference>
<dbReference type="PANTHER" id="PTHR30041:SF8">
    <property type="entry name" value="PROTEIN YFFB"/>
    <property type="match status" value="1"/>
</dbReference>
<name>A0A2N5Y3N6_9GAMM</name>
<evidence type="ECO:0000256" key="2">
    <source>
        <dbReference type="PROSITE-ProRule" id="PRU01282"/>
    </source>
</evidence>
<dbReference type="Gene3D" id="3.40.30.10">
    <property type="entry name" value="Glutaredoxin"/>
    <property type="match status" value="1"/>
</dbReference>
<reference evidence="4" key="1">
    <citation type="submission" date="2017-11" db="EMBL/GenBank/DDBJ databases">
        <title>The draft genome sequence of Chromatocurvus sp. F02.</title>
        <authorList>
            <person name="Du Z.-J."/>
            <person name="Chang Y.-Q."/>
        </authorList>
    </citation>
    <scope>NUCLEOTIDE SEQUENCE [LARGE SCALE GENOMIC DNA]</scope>
    <source>
        <strain evidence="4">F02</strain>
    </source>
</reference>
<sequence>MITLYGISNCDTVKKARNWLDQHGIEYRFHDLRKDGISADTVSGWLAELGWETVVNKRSTSWKALPAAERENMNTDTALAAILDQPTLVKRPLLDTGRERHCGFSGSHYATIFNSHTL</sequence>